<name>A0A9P7YRQ4_9HELO</name>
<dbReference type="InterPro" id="IPR016166">
    <property type="entry name" value="FAD-bd_PCMH"/>
</dbReference>
<dbReference type="Pfam" id="PF01565">
    <property type="entry name" value="FAD_binding_4"/>
    <property type="match status" value="1"/>
</dbReference>
<dbReference type="Proteomes" id="UP000824998">
    <property type="component" value="Unassembled WGS sequence"/>
</dbReference>
<dbReference type="OrthoDB" id="407275at2759"/>
<evidence type="ECO:0000313" key="9">
    <source>
        <dbReference type="Proteomes" id="UP000824998"/>
    </source>
</evidence>
<comment type="caution">
    <text evidence="8">The sequence shown here is derived from an EMBL/GenBank/DDBJ whole genome shotgun (WGS) entry which is preliminary data.</text>
</comment>
<keyword evidence="6" id="KW-0732">Signal</keyword>
<dbReference type="Gene3D" id="3.40.462.20">
    <property type="match status" value="1"/>
</dbReference>
<dbReference type="Pfam" id="PF08031">
    <property type="entry name" value="BBE"/>
    <property type="match status" value="1"/>
</dbReference>
<evidence type="ECO:0000256" key="6">
    <source>
        <dbReference type="SAM" id="SignalP"/>
    </source>
</evidence>
<dbReference type="InterPro" id="IPR012951">
    <property type="entry name" value="BBE"/>
</dbReference>
<dbReference type="InterPro" id="IPR050416">
    <property type="entry name" value="FAD-linked_Oxidoreductase"/>
</dbReference>
<dbReference type="InterPro" id="IPR006094">
    <property type="entry name" value="Oxid_FAD_bind_N"/>
</dbReference>
<dbReference type="PROSITE" id="PS51387">
    <property type="entry name" value="FAD_PCMH"/>
    <property type="match status" value="1"/>
</dbReference>
<dbReference type="GO" id="GO:0071949">
    <property type="term" value="F:FAD binding"/>
    <property type="evidence" value="ECO:0007669"/>
    <property type="project" value="InterPro"/>
</dbReference>
<evidence type="ECO:0000256" key="1">
    <source>
        <dbReference type="ARBA" id="ARBA00001974"/>
    </source>
</evidence>
<evidence type="ECO:0000256" key="5">
    <source>
        <dbReference type="ARBA" id="ARBA00023002"/>
    </source>
</evidence>
<organism evidence="8 9">
    <name type="scientific">Amylocarpus encephaloides</name>
    <dbReference type="NCBI Taxonomy" id="45428"/>
    <lineage>
        <taxon>Eukaryota</taxon>
        <taxon>Fungi</taxon>
        <taxon>Dikarya</taxon>
        <taxon>Ascomycota</taxon>
        <taxon>Pezizomycotina</taxon>
        <taxon>Leotiomycetes</taxon>
        <taxon>Helotiales</taxon>
        <taxon>Helotiales incertae sedis</taxon>
        <taxon>Amylocarpus</taxon>
    </lineage>
</organism>
<feature type="domain" description="FAD-binding PCMH-type" evidence="7">
    <location>
        <begin position="53"/>
        <end position="226"/>
    </location>
</feature>
<dbReference type="InterPro" id="IPR036318">
    <property type="entry name" value="FAD-bd_PCMH-like_sf"/>
</dbReference>
<comment type="cofactor">
    <cofactor evidence="1">
        <name>FAD</name>
        <dbReference type="ChEBI" id="CHEBI:57692"/>
    </cofactor>
</comment>
<feature type="signal peptide" evidence="6">
    <location>
        <begin position="1"/>
        <end position="16"/>
    </location>
</feature>
<reference evidence="8" key="1">
    <citation type="journal article" date="2021" name="IMA Fungus">
        <title>Genomic characterization of three marine fungi, including Emericellopsis atlantica sp. nov. with signatures of a generalist lifestyle and marine biomass degradation.</title>
        <authorList>
            <person name="Hagestad O.C."/>
            <person name="Hou L."/>
            <person name="Andersen J.H."/>
            <person name="Hansen E.H."/>
            <person name="Altermark B."/>
            <person name="Li C."/>
            <person name="Kuhnert E."/>
            <person name="Cox R.J."/>
            <person name="Crous P.W."/>
            <person name="Spatafora J.W."/>
            <person name="Lail K."/>
            <person name="Amirebrahimi M."/>
            <person name="Lipzen A."/>
            <person name="Pangilinan J."/>
            <person name="Andreopoulos W."/>
            <person name="Hayes R.D."/>
            <person name="Ng V."/>
            <person name="Grigoriev I.V."/>
            <person name="Jackson S.A."/>
            <person name="Sutton T.D.S."/>
            <person name="Dobson A.D.W."/>
            <person name="Rama T."/>
        </authorList>
    </citation>
    <scope>NUCLEOTIDE SEQUENCE</scope>
    <source>
        <strain evidence="8">TRa018bII</strain>
    </source>
</reference>
<accession>A0A9P7YRQ4</accession>
<evidence type="ECO:0000259" key="7">
    <source>
        <dbReference type="PROSITE" id="PS51387"/>
    </source>
</evidence>
<dbReference type="Gene3D" id="3.30.465.10">
    <property type="match status" value="1"/>
</dbReference>
<evidence type="ECO:0000313" key="8">
    <source>
        <dbReference type="EMBL" id="KAG9238729.1"/>
    </source>
</evidence>
<proteinExistence type="inferred from homology"/>
<dbReference type="GO" id="GO:0016491">
    <property type="term" value="F:oxidoreductase activity"/>
    <property type="evidence" value="ECO:0007669"/>
    <property type="project" value="UniProtKB-KW"/>
</dbReference>
<keyword evidence="3" id="KW-0285">Flavoprotein</keyword>
<evidence type="ECO:0000256" key="2">
    <source>
        <dbReference type="ARBA" id="ARBA00005466"/>
    </source>
</evidence>
<dbReference type="PANTHER" id="PTHR42973:SF39">
    <property type="entry name" value="FAD-BINDING PCMH-TYPE DOMAIN-CONTAINING PROTEIN"/>
    <property type="match status" value="1"/>
</dbReference>
<keyword evidence="5" id="KW-0560">Oxidoreductase</keyword>
<comment type="similarity">
    <text evidence="2">Belongs to the oxygen-dependent FAD-linked oxidoreductase family.</text>
</comment>
<evidence type="ECO:0000256" key="3">
    <source>
        <dbReference type="ARBA" id="ARBA00022630"/>
    </source>
</evidence>
<gene>
    <name evidence="8" type="ORF">BJ875DRAFT_415626</name>
</gene>
<evidence type="ECO:0000256" key="4">
    <source>
        <dbReference type="ARBA" id="ARBA00022827"/>
    </source>
</evidence>
<feature type="chain" id="PRO_5040341997" description="FAD-binding PCMH-type domain-containing protein" evidence="6">
    <location>
        <begin position="17"/>
        <end position="488"/>
    </location>
</feature>
<dbReference type="InterPro" id="IPR016169">
    <property type="entry name" value="FAD-bd_PCMH_sub2"/>
</dbReference>
<keyword evidence="4" id="KW-0274">FAD</keyword>
<dbReference type="PANTHER" id="PTHR42973">
    <property type="entry name" value="BINDING OXIDOREDUCTASE, PUTATIVE (AFU_ORTHOLOGUE AFUA_1G17690)-RELATED"/>
    <property type="match status" value="1"/>
</dbReference>
<dbReference type="AlphaFoldDB" id="A0A9P7YRQ4"/>
<dbReference type="SUPFAM" id="SSF56176">
    <property type="entry name" value="FAD-binding/transporter-associated domain-like"/>
    <property type="match status" value="1"/>
</dbReference>
<protein>
    <recommendedName>
        <fullName evidence="7">FAD-binding PCMH-type domain-containing protein</fullName>
    </recommendedName>
</protein>
<sequence length="488" mass="52602">MIFATLLLLAPVAIHASPLANAATACLSSASVPQIQSTDSSWSRTIKPFNLRLPYTPIAVAYPTTVPQVQAAVLCGAQLNLTVTPKSGGHSYASHGLGGEDGHLVIDMRQFKEVTVDKTTQIATVGVGARLGNVAQSLYSQGQRAFSHGTCPGVGVGGHVVGGGYGYSSRTKGLASDALVEAEIVLANGTFTTASATNNPELFWALRGAGSSFGVITRMKFQTFAAPTNNIVFSYGLNVNAQSMKNAFAVLQDYANSTAMPAEMNMRVFINRGSVSLMGVFYGTQSAFQTAISPVLSKIGNPGGQVQQKGWIDALTGYAYMSLSTPLDYDVHETFFSKSLMTERLDDTAMTAFWNYWYNTARANSRDWYLIVDLHGGQSSAITKLGQDYSSYAHRKALIKYEFYDRVNSGSYPSNGLSFLNGWVDTITNSMKSTQFGMYINYADPTLSTTQAQNSYWLGNYAKLANIKKEVDPANLFSNPQAVGRVQV</sequence>
<dbReference type="EMBL" id="MU251366">
    <property type="protein sequence ID" value="KAG9238729.1"/>
    <property type="molecule type" value="Genomic_DNA"/>
</dbReference>
<keyword evidence="9" id="KW-1185">Reference proteome</keyword>